<protein>
    <recommendedName>
        <fullName evidence="4">threonine-phosphate decarboxylase</fullName>
        <ecNumber evidence="4">4.1.1.81</ecNumber>
    </recommendedName>
    <alternativeName>
        <fullName evidence="8">L-threonine-O-3-phosphate decarboxylase</fullName>
    </alternativeName>
</protein>
<dbReference type="UniPathway" id="UPA00148"/>
<evidence type="ECO:0000259" key="10">
    <source>
        <dbReference type="Pfam" id="PF00155"/>
    </source>
</evidence>
<evidence type="ECO:0000256" key="2">
    <source>
        <dbReference type="ARBA" id="ARBA00003444"/>
    </source>
</evidence>
<comment type="catalytic activity">
    <reaction evidence="9">
        <text>O-phospho-L-threonine + H(+) = (R)-1-aminopropan-2-yl phosphate + CO2</text>
        <dbReference type="Rhea" id="RHEA:11492"/>
        <dbReference type="ChEBI" id="CHEBI:15378"/>
        <dbReference type="ChEBI" id="CHEBI:16526"/>
        <dbReference type="ChEBI" id="CHEBI:58563"/>
        <dbReference type="ChEBI" id="CHEBI:58675"/>
        <dbReference type="EC" id="4.1.1.81"/>
    </reaction>
</comment>
<comment type="cofactor">
    <cofactor evidence="1">
        <name>pyridoxal 5'-phosphate</name>
        <dbReference type="ChEBI" id="CHEBI:597326"/>
    </cofactor>
</comment>
<dbReference type="GO" id="GO:0048472">
    <property type="term" value="F:threonine-phosphate decarboxylase activity"/>
    <property type="evidence" value="ECO:0007669"/>
    <property type="project" value="UniProtKB-EC"/>
</dbReference>
<dbReference type="InterPro" id="IPR015421">
    <property type="entry name" value="PyrdxlP-dep_Trfase_major"/>
</dbReference>
<evidence type="ECO:0000256" key="4">
    <source>
        <dbReference type="ARBA" id="ARBA00012285"/>
    </source>
</evidence>
<keyword evidence="5" id="KW-0169">Cobalamin biosynthesis</keyword>
<evidence type="ECO:0000256" key="8">
    <source>
        <dbReference type="ARBA" id="ARBA00029996"/>
    </source>
</evidence>
<dbReference type="PANTHER" id="PTHR42885">
    <property type="entry name" value="HISTIDINOL-PHOSPHATE AMINOTRANSFERASE-RELATED"/>
    <property type="match status" value="1"/>
</dbReference>
<evidence type="ECO:0000313" key="11">
    <source>
        <dbReference type="EMBL" id="SFI09103.1"/>
    </source>
</evidence>
<dbReference type="AlphaFoldDB" id="A0A1I3FCZ9"/>
<dbReference type="Proteomes" id="UP000183639">
    <property type="component" value="Unassembled WGS sequence"/>
</dbReference>
<dbReference type="InterPro" id="IPR015422">
    <property type="entry name" value="PyrdxlP-dep_Trfase_small"/>
</dbReference>
<dbReference type="NCBIfam" id="TIGR01140">
    <property type="entry name" value="L_thr_O3P_dcar"/>
    <property type="match status" value="1"/>
</dbReference>
<comment type="function">
    <text evidence="2">Decarboxylates L-threonine-O-3-phosphate to yield (R)-1-amino-2-propanol O-2-phosphate, the precursor for the linkage between the nucleotide loop and the corrin ring in cobalamin.</text>
</comment>
<dbReference type="RefSeq" id="WP_075443967.1">
    <property type="nucleotide sequence ID" value="NZ_FOQK01000014.1"/>
</dbReference>
<evidence type="ECO:0000256" key="9">
    <source>
        <dbReference type="ARBA" id="ARBA00048531"/>
    </source>
</evidence>
<dbReference type="InterPro" id="IPR004839">
    <property type="entry name" value="Aminotransferase_I/II_large"/>
</dbReference>
<evidence type="ECO:0000256" key="7">
    <source>
        <dbReference type="ARBA" id="ARBA00023239"/>
    </source>
</evidence>
<comment type="pathway">
    <text evidence="3">Cofactor biosynthesis; adenosylcobalamin biosynthesis.</text>
</comment>
<gene>
    <name evidence="11" type="ORF">SAMN04487861_11436</name>
</gene>
<dbReference type="PANTHER" id="PTHR42885:SF1">
    <property type="entry name" value="THREONINE-PHOSPHATE DECARBOXYLASE"/>
    <property type="match status" value="1"/>
</dbReference>
<accession>A0A1I3FCZ9</accession>
<dbReference type="GO" id="GO:0030170">
    <property type="term" value="F:pyridoxal phosphate binding"/>
    <property type="evidence" value="ECO:0007669"/>
    <property type="project" value="InterPro"/>
</dbReference>
<dbReference type="OrthoDB" id="9813612at2"/>
<evidence type="ECO:0000256" key="6">
    <source>
        <dbReference type="ARBA" id="ARBA00022898"/>
    </source>
</evidence>
<name>A0A1I3FCZ9_SELRU</name>
<dbReference type="EMBL" id="FOQK01000014">
    <property type="protein sequence ID" value="SFI09103.1"/>
    <property type="molecule type" value="Genomic_DNA"/>
</dbReference>
<evidence type="ECO:0000256" key="5">
    <source>
        <dbReference type="ARBA" id="ARBA00022573"/>
    </source>
</evidence>
<dbReference type="InterPro" id="IPR005860">
    <property type="entry name" value="CobD"/>
</dbReference>
<keyword evidence="6" id="KW-0663">Pyridoxal phosphate</keyword>
<dbReference type="SUPFAM" id="SSF53383">
    <property type="entry name" value="PLP-dependent transferases"/>
    <property type="match status" value="1"/>
</dbReference>
<organism evidence="11 12">
    <name type="scientific">Selenomonas ruminantium</name>
    <dbReference type="NCBI Taxonomy" id="971"/>
    <lineage>
        <taxon>Bacteria</taxon>
        <taxon>Bacillati</taxon>
        <taxon>Bacillota</taxon>
        <taxon>Negativicutes</taxon>
        <taxon>Selenomonadales</taxon>
        <taxon>Selenomonadaceae</taxon>
        <taxon>Selenomonas</taxon>
    </lineage>
</organism>
<dbReference type="InterPro" id="IPR015424">
    <property type="entry name" value="PyrdxlP-dep_Trfase"/>
</dbReference>
<evidence type="ECO:0000256" key="1">
    <source>
        <dbReference type="ARBA" id="ARBA00001933"/>
    </source>
</evidence>
<keyword evidence="7" id="KW-0456">Lyase</keyword>
<sequence length="355" mass="39711">MEKFEHGGNIYREDVPAGDWLDFSANINPAGLAPSVRAALLAAVDDVINYPDPEARELKAALAERYNVPAEQLVLGNGAAELFYLFLQTVRPRRVLLPVPSFSEYERAALAARCKVSCFALSAENDFRIDWEEMLAALPVTDCIILGNPNNPTGTLVTRNELVRLLEAIKDGTQWLVVDESFLGFLLFDSRYTVRDLVAEYPRLFVVQSLTKFYALPGLRLGFGVAQEELARRLNAGKDVWNVNLLAQKAGVAALADTEYQQQSRQQLIEEMQRLYKRIDGLRGIKAFQPSVNFMLLDVSGTGLSSSGFTARLRARGILVRDCANYTGIEDDCYVRIAIRRPEENDRLLAVLEEF</sequence>
<feature type="domain" description="Aminotransferase class I/classII large" evidence="10">
    <location>
        <begin position="19"/>
        <end position="351"/>
    </location>
</feature>
<reference evidence="11 12" key="1">
    <citation type="submission" date="2016-10" db="EMBL/GenBank/DDBJ databases">
        <authorList>
            <person name="de Groot N.N."/>
        </authorList>
    </citation>
    <scope>NUCLEOTIDE SEQUENCE [LARGE SCALE GENOMIC DNA]</scope>
    <source>
        <strain evidence="11 12">Z108</strain>
    </source>
</reference>
<dbReference type="PROSITE" id="PS00105">
    <property type="entry name" value="AA_TRANSFER_CLASS_1"/>
    <property type="match status" value="1"/>
</dbReference>
<proteinExistence type="predicted"/>
<dbReference type="Pfam" id="PF00155">
    <property type="entry name" value="Aminotran_1_2"/>
    <property type="match status" value="1"/>
</dbReference>
<dbReference type="Gene3D" id="3.40.640.10">
    <property type="entry name" value="Type I PLP-dependent aspartate aminotransferase-like (Major domain)"/>
    <property type="match status" value="1"/>
</dbReference>
<evidence type="ECO:0000256" key="3">
    <source>
        <dbReference type="ARBA" id="ARBA00004953"/>
    </source>
</evidence>
<dbReference type="Gene3D" id="3.90.1150.10">
    <property type="entry name" value="Aspartate Aminotransferase, domain 1"/>
    <property type="match status" value="1"/>
</dbReference>
<dbReference type="CDD" id="cd00609">
    <property type="entry name" value="AAT_like"/>
    <property type="match status" value="1"/>
</dbReference>
<dbReference type="InterPro" id="IPR004838">
    <property type="entry name" value="NHTrfase_class1_PyrdxlP-BS"/>
</dbReference>
<evidence type="ECO:0000313" key="12">
    <source>
        <dbReference type="Proteomes" id="UP000183639"/>
    </source>
</evidence>
<dbReference type="GO" id="GO:0009236">
    <property type="term" value="P:cobalamin biosynthetic process"/>
    <property type="evidence" value="ECO:0007669"/>
    <property type="project" value="UniProtKB-UniPathway"/>
</dbReference>
<dbReference type="EC" id="4.1.1.81" evidence="4"/>